<name>A0A0C2BRT3_9BURK</name>
<protein>
    <recommendedName>
        <fullName evidence="4">Transmembrane protein</fullName>
    </recommendedName>
</protein>
<dbReference type="RefSeq" id="WP_040041416.1">
    <property type="nucleotide sequence ID" value="NZ_JWJG01000028.1"/>
</dbReference>
<reference evidence="2 3" key="1">
    <citation type="submission" date="2014-12" db="EMBL/GenBank/DDBJ databases">
        <title>Denitrispirillum autotrophicum gen. nov., sp. nov., Denitrifying, Facultatively Autotrophic Bacteria Isolated from Rice Paddy Soil.</title>
        <authorList>
            <person name="Ishii S."/>
            <person name="Ashida N."/>
            <person name="Ohno H."/>
            <person name="Otsuka S."/>
            <person name="Yokota A."/>
            <person name="Senoo K."/>
        </authorList>
    </citation>
    <scope>NUCLEOTIDE SEQUENCE [LARGE SCALE GENOMIC DNA]</scope>
    <source>
        <strain evidence="2 3">TSA66</strain>
    </source>
</reference>
<dbReference type="STRING" id="709839.TSA66_21275"/>
<feature type="transmembrane region" description="Helical" evidence="1">
    <location>
        <begin position="79"/>
        <end position="99"/>
    </location>
</feature>
<evidence type="ECO:0000256" key="1">
    <source>
        <dbReference type="SAM" id="Phobius"/>
    </source>
</evidence>
<dbReference type="OrthoDB" id="8778162at2"/>
<evidence type="ECO:0000313" key="3">
    <source>
        <dbReference type="Proteomes" id="UP000031572"/>
    </source>
</evidence>
<accession>A0A0C2BRT3</accession>
<keyword evidence="3" id="KW-1185">Reference proteome</keyword>
<dbReference type="EMBL" id="JWJG01000028">
    <property type="protein sequence ID" value="KIF82784.1"/>
    <property type="molecule type" value="Genomic_DNA"/>
</dbReference>
<sequence length="129" mass="14045">MLPDAQIDFSSLLPSKRHLWRVAAVILGASLIAGLMLGLCIFYWPHGALADELGKTFVAGGPAVFSAPGGGLVALEAGIVWGICLAFVAAFMYTAWLIYSVTKRYNDLVAQEKMKAYRRTIEGKRPDRN</sequence>
<keyword evidence="1" id="KW-0812">Transmembrane</keyword>
<evidence type="ECO:0000313" key="2">
    <source>
        <dbReference type="EMBL" id="KIF82784.1"/>
    </source>
</evidence>
<gene>
    <name evidence="2" type="ORF">TSA66_21275</name>
</gene>
<keyword evidence="1" id="KW-0472">Membrane</keyword>
<keyword evidence="1" id="KW-1133">Transmembrane helix</keyword>
<feature type="transmembrane region" description="Helical" evidence="1">
    <location>
        <begin position="20"/>
        <end position="44"/>
    </location>
</feature>
<dbReference type="AlphaFoldDB" id="A0A0C2BRT3"/>
<organism evidence="2 3">
    <name type="scientific">Noviherbaspirillum autotrophicum</name>
    <dbReference type="NCBI Taxonomy" id="709839"/>
    <lineage>
        <taxon>Bacteria</taxon>
        <taxon>Pseudomonadati</taxon>
        <taxon>Pseudomonadota</taxon>
        <taxon>Betaproteobacteria</taxon>
        <taxon>Burkholderiales</taxon>
        <taxon>Oxalobacteraceae</taxon>
        <taxon>Noviherbaspirillum</taxon>
    </lineage>
</organism>
<proteinExistence type="predicted"/>
<evidence type="ECO:0008006" key="4">
    <source>
        <dbReference type="Google" id="ProtNLM"/>
    </source>
</evidence>
<comment type="caution">
    <text evidence="2">The sequence shown here is derived from an EMBL/GenBank/DDBJ whole genome shotgun (WGS) entry which is preliminary data.</text>
</comment>
<dbReference type="Proteomes" id="UP000031572">
    <property type="component" value="Unassembled WGS sequence"/>
</dbReference>